<organism evidence="2 3">
    <name type="scientific">Citrullus colocynthis</name>
    <name type="common">colocynth</name>
    <dbReference type="NCBI Taxonomy" id="252529"/>
    <lineage>
        <taxon>Eukaryota</taxon>
        <taxon>Viridiplantae</taxon>
        <taxon>Streptophyta</taxon>
        <taxon>Embryophyta</taxon>
        <taxon>Tracheophyta</taxon>
        <taxon>Spermatophyta</taxon>
        <taxon>Magnoliopsida</taxon>
        <taxon>eudicotyledons</taxon>
        <taxon>Gunneridae</taxon>
        <taxon>Pentapetalae</taxon>
        <taxon>rosids</taxon>
        <taxon>fabids</taxon>
        <taxon>Cucurbitales</taxon>
        <taxon>Cucurbitaceae</taxon>
        <taxon>Benincaseae</taxon>
        <taxon>Citrullus</taxon>
    </lineage>
</organism>
<keyword evidence="1" id="KW-0812">Transmembrane</keyword>
<evidence type="ECO:0000256" key="1">
    <source>
        <dbReference type="SAM" id="Phobius"/>
    </source>
</evidence>
<feature type="transmembrane region" description="Helical" evidence="1">
    <location>
        <begin position="25"/>
        <end position="47"/>
    </location>
</feature>
<name>A0ABP0YLN2_9ROSI</name>
<proteinExistence type="predicted"/>
<sequence>MIRTQPEPNFGNGFMLPHFVDGCPFSFPFSFIFTFTFCCFLSFLSLWGSFWISLLASLNIVSDCCAHRYLILRVCQSISHLSSFFLVSGVELSNPSGEGEKRLEEDSGLGILSCETLQIGEDFCNATPIRPSITGVLGKCYSLRKQSFVYNFFQFQAVFL</sequence>
<keyword evidence="3" id="KW-1185">Reference proteome</keyword>
<evidence type="ECO:0000313" key="2">
    <source>
        <dbReference type="EMBL" id="CAK9320456.1"/>
    </source>
</evidence>
<keyword evidence="1" id="KW-1133">Transmembrane helix</keyword>
<dbReference type="EMBL" id="OZ021738">
    <property type="protein sequence ID" value="CAK9320456.1"/>
    <property type="molecule type" value="Genomic_DNA"/>
</dbReference>
<gene>
    <name evidence="2" type="ORF">CITCOLO1_LOCUS12504</name>
</gene>
<reference evidence="2 3" key="1">
    <citation type="submission" date="2024-03" db="EMBL/GenBank/DDBJ databases">
        <authorList>
            <person name="Gkanogiannis A."/>
            <person name="Becerra Lopez-Lavalle L."/>
        </authorList>
    </citation>
    <scope>NUCLEOTIDE SEQUENCE [LARGE SCALE GENOMIC DNA]</scope>
</reference>
<evidence type="ECO:0000313" key="3">
    <source>
        <dbReference type="Proteomes" id="UP001642487"/>
    </source>
</evidence>
<protein>
    <submittedName>
        <fullName evidence="2">Uncharacterized protein</fullName>
    </submittedName>
</protein>
<keyword evidence="1" id="KW-0472">Membrane</keyword>
<dbReference type="Proteomes" id="UP001642487">
    <property type="component" value="Chromosome 4"/>
</dbReference>
<accession>A0ABP0YLN2</accession>